<gene>
    <name evidence="6" type="ORF">ZOSMA_91G00210</name>
</gene>
<dbReference type="OrthoDB" id="16820at2759"/>
<dbReference type="PANTHER" id="PTHR43176:SF3">
    <property type="entry name" value="3-HYDROXYISOBUTYRYL-COA HYDROLASE, MITOCHONDRIAL"/>
    <property type="match status" value="1"/>
</dbReference>
<evidence type="ECO:0000313" key="7">
    <source>
        <dbReference type="Proteomes" id="UP000036987"/>
    </source>
</evidence>
<dbReference type="PANTHER" id="PTHR43176">
    <property type="entry name" value="3-HYDROXYISOBUTYRYL-COA HYDROLASE-RELATED"/>
    <property type="match status" value="1"/>
</dbReference>
<comment type="caution">
    <text evidence="6">The sequence shown here is derived from an EMBL/GenBank/DDBJ whole genome shotgun (WGS) entry which is preliminary data.</text>
</comment>
<reference evidence="7" key="1">
    <citation type="journal article" date="2016" name="Nature">
        <title>The genome of the seagrass Zostera marina reveals angiosperm adaptation to the sea.</title>
        <authorList>
            <person name="Olsen J.L."/>
            <person name="Rouze P."/>
            <person name="Verhelst B."/>
            <person name="Lin Y.-C."/>
            <person name="Bayer T."/>
            <person name="Collen J."/>
            <person name="Dattolo E."/>
            <person name="De Paoli E."/>
            <person name="Dittami S."/>
            <person name="Maumus F."/>
            <person name="Michel G."/>
            <person name="Kersting A."/>
            <person name="Lauritano C."/>
            <person name="Lohaus R."/>
            <person name="Toepel M."/>
            <person name="Tonon T."/>
            <person name="Vanneste K."/>
            <person name="Amirebrahimi M."/>
            <person name="Brakel J."/>
            <person name="Bostroem C."/>
            <person name="Chovatia M."/>
            <person name="Grimwood J."/>
            <person name="Jenkins J.W."/>
            <person name="Jueterbock A."/>
            <person name="Mraz A."/>
            <person name="Stam W.T."/>
            <person name="Tice H."/>
            <person name="Bornberg-Bauer E."/>
            <person name="Green P.J."/>
            <person name="Pearson G.A."/>
            <person name="Procaccini G."/>
            <person name="Duarte C.M."/>
            <person name="Schmutz J."/>
            <person name="Reusch T.B.H."/>
            <person name="Van de Peer Y."/>
        </authorList>
    </citation>
    <scope>NUCLEOTIDE SEQUENCE [LARGE SCALE GENOMIC DNA]</scope>
    <source>
        <strain evidence="7">cv. Finnish</strain>
    </source>
</reference>
<evidence type="ECO:0000256" key="1">
    <source>
        <dbReference type="ARBA" id="ARBA00001709"/>
    </source>
</evidence>
<dbReference type="Gene3D" id="3.90.226.10">
    <property type="entry name" value="2-enoyl-CoA Hydratase, Chain A, domain 1"/>
    <property type="match status" value="1"/>
</dbReference>
<dbReference type="EC" id="3.1.2.4" evidence="2 4"/>
<dbReference type="Proteomes" id="UP000036987">
    <property type="component" value="Unassembled WGS sequence"/>
</dbReference>
<keyword evidence="3 4" id="KW-0378">Hydrolase</keyword>
<accession>A0A0K9NLB6</accession>
<feature type="domain" description="Enoyl-CoA hydratase/isomerase" evidence="5">
    <location>
        <begin position="17"/>
        <end position="352"/>
    </location>
</feature>
<dbReference type="SUPFAM" id="SSF52096">
    <property type="entry name" value="ClpP/crotonase"/>
    <property type="match status" value="1"/>
</dbReference>
<comment type="catalytic activity">
    <reaction evidence="1 4">
        <text>3-hydroxy-2-methylpropanoyl-CoA + H2O = 3-hydroxy-2-methylpropanoate + CoA + H(+)</text>
        <dbReference type="Rhea" id="RHEA:20888"/>
        <dbReference type="ChEBI" id="CHEBI:11805"/>
        <dbReference type="ChEBI" id="CHEBI:15377"/>
        <dbReference type="ChEBI" id="CHEBI:15378"/>
        <dbReference type="ChEBI" id="CHEBI:57287"/>
        <dbReference type="ChEBI" id="CHEBI:57340"/>
        <dbReference type="EC" id="3.1.2.4"/>
    </reaction>
</comment>
<dbReference type="NCBIfam" id="NF004127">
    <property type="entry name" value="PRK05617.1"/>
    <property type="match status" value="1"/>
</dbReference>
<sequence length="380" mass="42467">MASENNDQVLVEEKGSVGILTLNRPKQLNALSFQMISKLTTFFIAFEEATDVKLIILKGNGRAFSAGGDVSAVARDCINGHWSIGTHFFWNEFILNYIIATYSKPQVSIFNGFVFGGGAGLSIHGKFRVATENAVFAMPETGIGHFPDVGSTYFLSRLIGYFGEYVGLTGVKLVSSEMYACGLATHIVPSKDLLLLEEKLVEADSLDINVISTIIDSFSHVMIPLKQNSAYKMMNVINKCFSKATVEEIIDSLEHEAVNHPEEWIKNALQLLKKASPASLKICLRSIREARTEGIGECLKKEYRITSHILRNHVSKDYYEGVRALLLDKDKNPKWEPSRLELMTSEMVDRYFTKVDDPNWEDLRLPSRGILTKMGVISNL</sequence>
<protein>
    <recommendedName>
        <fullName evidence="2 4">3-hydroxyisobutyryl-CoA hydrolase</fullName>
        <shortName evidence="4">HIB-CoA hydrolase</shortName>
        <shortName evidence="4">HIBYL-CoA-H</shortName>
        <ecNumber evidence="2 4">3.1.2.4</ecNumber>
    </recommendedName>
    <alternativeName>
        <fullName evidence="4">3-hydroxyisobutyryl-coenzyme A hydrolase</fullName>
    </alternativeName>
</protein>
<keyword evidence="7" id="KW-1185">Reference proteome</keyword>
<comment type="function">
    <text evidence="4">Hydrolyzes 3-hydroxyisobutyryl-CoA (HIBYL-CoA), a saline catabolite. Has high activity toward isobutyryl-CoA. Could be an isobutyryl-CoA dehydrogenase that functions in valine catabolism.</text>
</comment>
<dbReference type="CDD" id="cd06558">
    <property type="entry name" value="crotonase-like"/>
    <property type="match status" value="1"/>
</dbReference>
<evidence type="ECO:0000259" key="5">
    <source>
        <dbReference type="Pfam" id="PF16113"/>
    </source>
</evidence>
<name>A0A0K9NLB6_ZOSMR</name>
<dbReference type="EMBL" id="LFYR01002138">
    <property type="protein sequence ID" value="KMZ56755.1"/>
    <property type="molecule type" value="Genomic_DNA"/>
</dbReference>
<organism evidence="6 7">
    <name type="scientific">Zostera marina</name>
    <name type="common">Eelgrass</name>
    <dbReference type="NCBI Taxonomy" id="29655"/>
    <lineage>
        <taxon>Eukaryota</taxon>
        <taxon>Viridiplantae</taxon>
        <taxon>Streptophyta</taxon>
        <taxon>Embryophyta</taxon>
        <taxon>Tracheophyta</taxon>
        <taxon>Spermatophyta</taxon>
        <taxon>Magnoliopsida</taxon>
        <taxon>Liliopsida</taxon>
        <taxon>Zosteraceae</taxon>
        <taxon>Zostera</taxon>
    </lineage>
</organism>
<evidence type="ECO:0000256" key="2">
    <source>
        <dbReference type="ARBA" id="ARBA00011915"/>
    </source>
</evidence>
<dbReference type="AlphaFoldDB" id="A0A0K9NLB6"/>
<dbReference type="STRING" id="29655.A0A0K9NLB6"/>
<proteinExistence type="inferred from homology"/>
<evidence type="ECO:0000313" key="6">
    <source>
        <dbReference type="EMBL" id="KMZ56755.1"/>
    </source>
</evidence>
<dbReference type="InterPro" id="IPR032259">
    <property type="entry name" value="HIBYL-CoA-H"/>
</dbReference>
<dbReference type="InterPro" id="IPR029045">
    <property type="entry name" value="ClpP/crotonase-like_dom_sf"/>
</dbReference>
<evidence type="ECO:0000256" key="4">
    <source>
        <dbReference type="RuleBase" id="RU369070"/>
    </source>
</evidence>
<dbReference type="Pfam" id="PF16113">
    <property type="entry name" value="ECH_2"/>
    <property type="match status" value="1"/>
</dbReference>
<dbReference type="GO" id="GO:0006574">
    <property type="term" value="P:L-valine catabolic process"/>
    <property type="evidence" value="ECO:0000318"/>
    <property type="project" value="GO_Central"/>
</dbReference>
<dbReference type="InterPro" id="IPR045004">
    <property type="entry name" value="ECH_dom"/>
</dbReference>
<comment type="similarity">
    <text evidence="4">Belongs to the enoyl-CoA hydratase/isomerase family.</text>
</comment>
<dbReference type="GO" id="GO:0003860">
    <property type="term" value="F:3-hydroxyisobutyryl-CoA hydrolase activity"/>
    <property type="evidence" value="ECO:0000318"/>
    <property type="project" value="GO_Central"/>
</dbReference>
<dbReference type="FunFam" id="3.90.226.10:FF:000027">
    <property type="entry name" value="Probable 3-hydroxyisobutyryl-CoA hydrolase 2"/>
    <property type="match status" value="1"/>
</dbReference>
<comment type="pathway">
    <text evidence="4">Amino-acid degradation; L-valine degradation.</text>
</comment>
<dbReference type="OMA" id="EVFTMEY"/>
<evidence type="ECO:0000256" key="3">
    <source>
        <dbReference type="ARBA" id="ARBA00022801"/>
    </source>
</evidence>